<accession>A0ACC0A9Z0</accession>
<protein>
    <submittedName>
        <fullName evidence="1">Uncharacterized protein</fullName>
    </submittedName>
</protein>
<proteinExistence type="predicted"/>
<name>A0ACC0A9Z0_CATRO</name>
<organism evidence="1 2">
    <name type="scientific">Catharanthus roseus</name>
    <name type="common">Madagascar periwinkle</name>
    <name type="synonym">Vinca rosea</name>
    <dbReference type="NCBI Taxonomy" id="4058"/>
    <lineage>
        <taxon>Eukaryota</taxon>
        <taxon>Viridiplantae</taxon>
        <taxon>Streptophyta</taxon>
        <taxon>Embryophyta</taxon>
        <taxon>Tracheophyta</taxon>
        <taxon>Spermatophyta</taxon>
        <taxon>Magnoliopsida</taxon>
        <taxon>eudicotyledons</taxon>
        <taxon>Gunneridae</taxon>
        <taxon>Pentapetalae</taxon>
        <taxon>asterids</taxon>
        <taxon>lamiids</taxon>
        <taxon>Gentianales</taxon>
        <taxon>Apocynaceae</taxon>
        <taxon>Rauvolfioideae</taxon>
        <taxon>Vinceae</taxon>
        <taxon>Catharanthinae</taxon>
        <taxon>Catharanthus</taxon>
    </lineage>
</organism>
<dbReference type="EMBL" id="CM044706">
    <property type="protein sequence ID" value="KAI5657581.1"/>
    <property type="molecule type" value="Genomic_DNA"/>
</dbReference>
<keyword evidence="2" id="KW-1185">Reference proteome</keyword>
<reference evidence="2" key="1">
    <citation type="journal article" date="2023" name="Nat. Plants">
        <title>Single-cell RNA sequencing provides a high-resolution roadmap for understanding the multicellular compartmentation of specialized metabolism.</title>
        <authorList>
            <person name="Sun S."/>
            <person name="Shen X."/>
            <person name="Li Y."/>
            <person name="Li Y."/>
            <person name="Wang S."/>
            <person name="Li R."/>
            <person name="Zhang H."/>
            <person name="Shen G."/>
            <person name="Guo B."/>
            <person name="Wei J."/>
            <person name="Xu J."/>
            <person name="St-Pierre B."/>
            <person name="Chen S."/>
            <person name="Sun C."/>
        </authorList>
    </citation>
    <scope>NUCLEOTIDE SEQUENCE [LARGE SCALE GENOMIC DNA]</scope>
</reference>
<evidence type="ECO:0000313" key="1">
    <source>
        <dbReference type="EMBL" id="KAI5657581.1"/>
    </source>
</evidence>
<gene>
    <name evidence="1" type="ORF">M9H77_26374</name>
</gene>
<dbReference type="Proteomes" id="UP001060085">
    <property type="component" value="Linkage Group LG06"/>
</dbReference>
<comment type="caution">
    <text evidence="1">The sequence shown here is derived from an EMBL/GenBank/DDBJ whole genome shotgun (WGS) entry which is preliminary data.</text>
</comment>
<evidence type="ECO:0000313" key="2">
    <source>
        <dbReference type="Proteomes" id="UP001060085"/>
    </source>
</evidence>
<sequence>MESTITSLLISVRIGNTSPRFSTSRRNFSQKTRKGCEALNLGNIHIARENKDNIQYIFHTNQVEERQTFRVKIPKVDARSNTTTKQHKEVLLMVKTVGAFILNQYKINGEHSAKRHKVDISLVTILDGIAKKYHNDTIMQCWFMAEISVNSLRNHVFKGARAAKGAIVVIKVQSFLGINKDEEQPQLLHLLQ</sequence>